<sequence>MNISFYDFKNLPNQTQWDIAISEGRVMNERVSHSLKYVLYELSHFTVEIIYNTAKNKMEGLNVYPNQAVYTNF</sequence>
<gene>
    <name evidence="1" type="ORF">NCTC12078_00736</name>
</gene>
<reference evidence="1 2" key="1">
    <citation type="submission" date="2019-02" db="EMBL/GenBank/DDBJ databases">
        <authorList>
            <consortium name="Pathogen Informatics"/>
        </authorList>
    </citation>
    <scope>NUCLEOTIDE SEQUENCE [LARGE SCALE GENOMIC DNA]</scope>
    <source>
        <strain evidence="1 2">3012STDY6944375</strain>
    </source>
</reference>
<dbReference type="KEGG" id="ctai:NCTC12078_00736"/>
<organism evidence="1 2">
    <name type="scientific">Chryseobacterium taihuense</name>
    <dbReference type="NCBI Taxonomy" id="1141221"/>
    <lineage>
        <taxon>Bacteria</taxon>
        <taxon>Pseudomonadati</taxon>
        <taxon>Bacteroidota</taxon>
        <taxon>Flavobacteriia</taxon>
        <taxon>Flavobacteriales</taxon>
        <taxon>Weeksellaceae</taxon>
        <taxon>Chryseobacterium group</taxon>
        <taxon>Chryseobacterium</taxon>
    </lineage>
</organism>
<name>A0A4U8WBA8_9FLAO</name>
<dbReference type="AlphaFoldDB" id="A0A4U8WBA8"/>
<dbReference type="EMBL" id="LR215974">
    <property type="protein sequence ID" value="VFB02756.1"/>
    <property type="molecule type" value="Genomic_DNA"/>
</dbReference>
<evidence type="ECO:0000313" key="1">
    <source>
        <dbReference type="EMBL" id="VFB02756.1"/>
    </source>
</evidence>
<accession>A0A4U8WBA8</accession>
<protein>
    <submittedName>
        <fullName evidence="1">Uncharacterized protein</fullName>
    </submittedName>
</protein>
<proteinExistence type="predicted"/>
<evidence type="ECO:0000313" key="2">
    <source>
        <dbReference type="Proteomes" id="UP000290013"/>
    </source>
</evidence>
<dbReference type="RefSeq" id="WP_130913520.1">
    <property type="nucleotide sequence ID" value="NZ_LR215974.1"/>
</dbReference>
<dbReference type="Proteomes" id="UP000290013">
    <property type="component" value="Chromosome"/>
</dbReference>